<dbReference type="InterPro" id="IPR005119">
    <property type="entry name" value="LysR_subst-bd"/>
</dbReference>
<comment type="similarity">
    <text evidence="1">Belongs to the LysR transcriptional regulatory family.</text>
</comment>
<evidence type="ECO:0000256" key="3">
    <source>
        <dbReference type="ARBA" id="ARBA00023125"/>
    </source>
</evidence>
<dbReference type="Pfam" id="PF00126">
    <property type="entry name" value="HTH_1"/>
    <property type="match status" value="1"/>
</dbReference>
<evidence type="ECO:0000256" key="4">
    <source>
        <dbReference type="ARBA" id="ARBA00023163"/>
    </source>
</evidence>
<dbReference type="PANTHER" id="PTHR30346:SF0">
    <property type="entry name" value="HCA OPERON TRANSCRIPTIONAL ACTIVATOR HCAR"/>
    <property type="match status" value="1"/>
</dbReference>
<dbReference type="RefSeq" id="WP_180849007.1">
    <property type="nucleotide sequence ID" value="NZ_CP047418.1"/>
</dbReference>
<keyword evidence="4" id="KW-0804">Transcription</keyword>
<dbReference type="Proteomes" id="UP000510886">
    <property type="component" value="Chromosome"/>
</dbReference>
<evidence type="ECO:0000313" key="7">
    <source>
        <dbReference type="Proteomes" id="UP000510886"/>
    </source>
</evidence>
<gene>
    <name evidence="6" type="ORF">GTO87_00160</name>
</gene>
<dbReference type="Gene3D" id="3.40.190.290">
    <property type="match status" value="1"/>
</dbReference>
<evidence type="ECO:0000313" key="6">
    <source>
        <dbReference type="EMBL" id="QLL77184.1"/>
    </source>
</evidence>
<feature type="domain" description="HTH lysR-type" evidence="5">
    <location>
        <begin position="2"/>
        <end position="60"/>
    </location>
</feature>
<dbReference type="EMBL" id="CP047418">
    <property type="protein sequence ID" value="QLL77184.1"/>
    <property type="molecule type" value="Genomic_DNA"/>
</dbReference>
<evidence type="ECO:0000259" key="5">
    <source>
        <dbReference type="PROSITE" id="PS50931"/>
    </source>
</evidence>
<dbReference type="Gene3D" id="1.10.10.10">
    <property type="entry name" value="Winged helix-like DNA-binding domain superfamily/Winged helix DNA-binding domain"/>
    <property type="match status" value="1"/>
</dbReference>
<reference evidence="6 7" key="1">
    <citation type="submission" date="2020-01" db="EMBL/GenBank/DDBJ databases">
        <title>Complete and circular genome sequences of six lactobacillus isolates from horses.</title>
        <authorList>
            <person name="Hassan H.M."/>
        </authorList>
    </citation>
    <scope>NUCLEOTIDE SEQUENCE [LARGE SCALE GENOMIC DNA]</scope>
    <source>
        <strain evidence="6 7">1A</strain>
    </source>
</reference>
<keyword evidence="2" id="KW-0805">Transcription regulation</keyword>
<dbReference type="SUPFAM" id="SSF53850">
    <property type="entry name" value="Periplasmic binding protein-like II"/>
    <property type="match status" value="1"/>
</dbReference>
<proteinExistence type="inferred from homology"/>
<dbReference type="SUPFAM" id="SSF46785">
    <property type="entry name" value="Winged helix' DNA-binding domain"/>
    <property type="match status" value="1"/>
</dbReference>
<evidence type="ECO:0000256" key="1">
    <source>
        <dbReference type="ARBA" id="ARBA00009437"/>
    </source>
</evidence>
<dbReference type="KEGG" id="lsw:GTO87_00160"/>
<dbReference type="InterPro" id="IPR000847">
    <property type="entry name" value="LysR_HTH_N"/>
</dbReference>
<sequence length="290" mass="32702">MIDPELLEKLVAFQKYGTLSATADHLLVTQPTVTRSMKKLEEQLGVALFDRSISNRIKLNDTGVLAATEAQKLLQAHQDFEKRIQNFAHQQSELQIGGVMPGPSIFATTLQPEITVKFTVDFQPLAPEAVVDELLAYKKHLIFVNDELNNSEIESMYLGVERLGVALDNFNPLAQHASVSFKELAGLSFLVGQNIGPWRSLIEDCIPNANFLYQEKFTAVNELSKYSNFPFFFSNLSKLSKPTATRFSPSRTKVMIEDPNNAMEVYGAYRKQDRHLVQPLLKNLAQKWPQ</sequence>
<dbReference type="PRINTS" id="PR00039">
    <property type="entry name" value="HTHLYSR"/>
</dbReference>
<dbReference type="GO" id="GO:0032993">
    <property type="term" value="C:protein-DNA complex"/>
    <property type="evidence" value="ECO:0007669"/>
    <property type="project" value="TreeGrafter"/>
</dbReference>
<evidence type="ECO:0000256" key="2">
    <source>
        <dbReference type="ARBA" id="ARBA00023015"/>
    </source>
</evidence>
<organism evidence="6 7">
    <name type="scientific">Ligilactobacillus saerimneri</name>
    <dbReference type="NCBI Taxonomy" id="228229"/>
    <lineage>
        <taxon>Bacteria</taxon>
        <taxon>Bacillati</taxon>
        <taxon>Bacillota</taxon>
        <taxon>Bacilli</taxon>
        <taxon>Lactobacillales</taxon>
        <taxon>Lactobacillaceae</taxon>
        <taxon>Ligilactobacillus</taxon>
    </lineage>
</organism>
<protein>
    <submittedName>
        <fullName evidence="6">LysR family transcriptional regulator</fullName>
    </submittedName>
</protein>
<dbReference type="GO" id="GO:0003677">
    <property type="term" value="F:DNA binding"/>
    <property type="evidence" value="ECO:0007669"/>
    <property type="project" value="UniProtKB-KW"/>
</dbReference>
<keyword evidence="3" id="KW-0238">DNA-binding</keyword>
<dbReference type="GO" id="GO:0003700">
    <property type="term" value="F:DNA-binding transcription factor activity"/>
    <property type="evidence" value="ECO:0007669"/>
    <property type="project" value="InterPro"/>
</dbReference>
<dbReference type="PROSITE" id="PS50931">
    <property type="entry name" value="HTH_LYSR"/>
    <property type="match status" value="1"/>
</dbReference>
<dbReference type="Pfam" id="PF03466">
    <property type="entry name" value="LysR_substrate"/>
    <property type="match status" value="1"/>
</dbReference>
<dbReference type="InterPro" id="IPR036388">
    <property type="entry name" value="WH-like_DNA-bd_sf"/>
</dbReference>
<dbReference type="PANTHER" id="PTHR30346">
    <property type="entry name" value="TRANSCRIPTIONAL DUAL REGULATOR HCAR-RELATED"/>
    <property type="match status" value="1"/>
</dbReference>
<name>A0A7H9EHT9_9LACO</name>
<dbReference type="AlphaFoldDB" id="A0A7H9EHT9"/>
<accession>A0A7H9EHT9</accession>
<dbReference type="InterPro" id="IPR036390">
    <property type="entry name" value="WH_DNA-bd_sf"/>
</dbReference>